<evidence type="ECO:0000256" key="4">
    <source>
        <dbReference type="ARBA" id="ARBA00022741"/>
    </source>
</evidence>
<dbReference type="STRING" id="289377.HL41_00935"/>
<accession>A0A075WRL3</accession>
<keyword evidence="4 9" id="KW-0547">Nucleotide-binding</keyword>
<dbReference type="Pfam" id="PF01336">
    <property type="entry name" value="tRNA_anti-codon"/>
    <property type="match status" value="1"/>
</dbReference>
<dbReference type="NCBIfam" id="TIGR00499">
    <property type="entry name" value="lysS_bact"/>
    <property type="match status" value="1"/>
</dbReference>
<comment type="cofactor">
    <cofactor evidence="9 10">
        <name>Mg(2+)</name>
        <dbReference type="ChEBI" id="CHEBI:18420"/>
    </cofactor>
    <text evidence="9 10">Binds 3 Mg(2+) ions per subunit.</text>
</comment>
<dbReference type="CDD" id="cd00775">
    <property type="entry name" value="LysRS_core"/>
    <property type="match status" value="1"/>
</dbReference>
<keyword evidence="6 9" id="KW-0648">Protein biosynthesis</keyword>
<dbReference type="HAMAP" id="MF_00252">
    <property type="entry name" value="Lys_tRNA_synth_class2"/>
    <property type="match status" value="1"/>
</dbReference>
<comment type="similarity">
    <text evidence="1 9">Belongs to the class-II aminoacyl-tRNA synthetase family.</text>
</comment>
<dbReference type="InterPro" id="IPR044136">
    <property type="entry name" value="Lys-tRNA-ligase_II_N"/>
</dbReference>
<dbReference type="CDD" id="cd04322">
    <property type="entry name" value="LysRS_N"/>
    <property type="match status" value="1"/>
</dbReference>
<dbReference type="InterPro" id="IPR002313">
    <property type="entry name" value="Lys-tRNA-ligase_II"/>
</dbReference>
<dbReference type="eggNOG" id="COG1190">
    <property type="taxonomic scope" value="Bacteria"/>
</dbReference>
<dbReference type="AlphaFoldDB" id="A0A075WRL3"/>
<feature type="domain" description="Aminoacyl-transfer RNA synthetases class-II family profile" evidence="11">
    <location>
        <begin position="174"/>
        <end position="489"/>
    </location>
</feature>
<evidence type="ECO:0000256" key="1">
    <source>
        <dbReference type="ARBA" id="ARBA00008226"/>
    </source>
</evidence>
<dbReference type="GO" id="GO:0000049">
    <property type="term" value="F:tRNA binding"/>
    <property type="evidence" value="ECO:0007669"/>
    <property type="project" value="TreeGrafter"/>
</dbReference>
<evidence type="ECO:0000256" key="10">
    <source>
        <dbReference type="RuleBase" id="RU000336"/>
    </source>
</evidence>
<sequence>MLEESQVIKVRFEKLAKLESMGIKTYPNDFRPKDKAKYIKEKYQELSPEEIEKKTQEFVVAGRIMAKREMGKLIFAHLQDDTDKIQILVAKNELAQEDFDFFKKFIDIGDIIGVKGRLIKTKTGEITILVKSFKLLTKALRPLPEKYHGLKDTELRYRMRYVDLIMNPKVRELFRLRTQIIQYIRDYFISQGFLEVETPMMHPIAGGAAAKPFITYHNALDMNLYLRIAPELYLKRLIVGGFNKVFELNRNFRNEGVSSRHNPEFTMLEFYEAYATYEDLMKRTEELFYGLALEITGSPKITYQGQEIDFTPPWKRIEFLDALIELGGVPREVLFEKEKLIKFAKEKRIELNLKDPRIGKWWTKLFEELVEPKLIQPTFVVKFPVEVSPLARRSDEDPDFAERFELYIAGKEVANAFSELNDPRDQRKRFEEQLKLREIDEEIPPEIDEDFIRALEYGMPPCAGEGIGIDRVVMLFTDSPSIREVILFPHLRKKEDL</sequence>
<dbReference type="Gene3D" id="2.40.50.140">
    <property type="entry name" value="Nucleic acid-binding proteins"/>
    <property type="match status" value="1"/>
</dbReference>
<dbReference type="InterPro" id="IPR006195">
    <property type="entry name" value="aa-tRNA-synth_II"/>
</dbReference>
<dbReference type="InterPro" id="IPR012340">
    <property type="entry name" value="NA-bd_OB-fold"/>
</dbReference>
<dbReference type="FunFam" id="2.40.50.140:FF:000024">
    <property type="entry name" value="Lysine--tRNA ligase"/>
    <property type="match status" value="1"/>
</dbReference>
<keyword evidence="9 10" id="KW-0460">Magnesium</keyword>
<dbReference type="PaxDb" id="289377-HL41_00935"/>
<dbReference type="InterPro" id="IPR004364">
    <property type="entry name" value="Aa-tRNA-synt_II"/>
</dbReference>
<keyword evidence="7 9" id="KW-0030">Aminoacyl-tRNA synthetase</keyword>
<comment type="subunit">
    <text evidence="9">Homodimer.</text>
</comment>
<dbReference type="InterPro" id="IPR004365">
    <property type="entry name" value="NA-bd_OB_tRNA"/>
</dbReference>
<dbReference type="Pfam" id="PF00152">
    <property type="entry name" value="tRNA-synt_2"/>
    <property type="match status" value="1"/>
</dbReference>
<evidence type="ECO:0000256" key="9">
    <source>
        <dbReference type="HAMAP-Rule" id="MF_00252"/>
    </source>
</evidence>
<keyword evidence="9" id="KW-0963">Cytoplasm</keyword>
<dbReference type="KEGG" id="tcm:HL41_00935"/>
<feature type="binding site" evidence="9">
    <location>
        <position position="412"/>
    </location>
    <ligand>
        <name>Mg(2+)</name>
        <dbReference type="ChEBI" id="CHEBI:18420"/>
        <label>1</label>
    </ligand>
</feature>
<dbReference type="PANTHER" id="PTHR42918">
    <property type="entry name" value="LYSYL-TRNA SYNTHETASE"/>
    <property type="match status" value="1"/>
</dbReference>
<dbReference type="NCBIfam" id="NF001756">
    <property type="entry name" value="PRK00484.1"/>
    <property type="match status" value="1"/>
</dbReference>
<evidence type="ECO:0000259" key="11">
    <source>
        <dbReference type="PROSITE" id="PS50862"/>
    </source>
</evidence>
<dbReference type="GO" id="GO:0005524">
    <property type="term" value="F:ATP binding"/>
    <property type="evidence" value="ECO:0007669"/>
    <property type="project" value="UniProtKB-UniRule"/>
</dbReference>
<dbReference type="InterPro" id="IPR018149">
    <property type="entry name" value="Lys-tRNA-synth_II_C"/>
</dbReference>
<reference evidence="12 13" key="1">
    <citation type="journal article" date="2015" name="Genome Announc.">
        <title>Genome Sequence of a Sulfate-Reducing Thermophilic Bacterium, Thermodesulfobacterium commune DSM 2178T (Phylum Thermodesulfobacteria).</title>
        <authorList>
            <person name="Bhatnagar S."/>
            <person name="Badger J.H."/>
            <person name="Madupu R."/>
            <person name="Khouri H.M."/>
            <person name="O'Connor E.M."/>
            <person name="Robb F.T."/>
            <person name="Ward N.L."/>
            <person name="Eisen J.A."/>
        </authorList>
    </citation>
    <scope>NUCLEOTIDE SEQUENCE [LARGE SCALE GENOMIC DNA]</scope>
    <source>
        <strain evidence="12 13">DSM 2178</strain>
    </source>
</reference>
<dbReference type="PROSITE" id="PS50862">
    <property type="entry name" value="AA_TRNA_LIGASE_II"/>
    <property type="match status" value="1"/>
</dbReference>
<evidence type="ECO:0000256" key="3">
    <source>
        <dbReference type="ARBA" id="ARBA00022723"/>
    </source>
</evidence>
<dbReference type="RefSeq" id="WP_038063298.1">
    <property type="nucleotide sequence ID" value="NZ_CP008796.1"/>
</dbReference>
<protein>
    <recommendedName>
        <fullName evidence="9">Lysine--tRNA ligase</fullName>
        <ecNumber evidence="9">6.1.1.6</ecNumber>
    </recommendedName>
    <alternativeName>
        <fullName evidence="9">Lysyl-tRNA synthetase</fullName>
        <shortName evidence="9">LysRS</shortName>
    </alternativeName>
</protein>
<dbReference type="PRINTS" id="PR00982">
    <property type="entry name" value="TRNASYNTHLYS"/>
</dbReference>
<gene>
    <name evidence="9 12" type="primary">lysS</name>
    <name evidence="12" type="ORF">HL41_00935</name>
</gene>
<evidence type="ECO:0000256" key="8">
    <source>
        <dbReference type="ARBA" id="ARBA00048573"/>
    </source>
</evidence>
<dbReference type="Proteomes" id="UP000028481">
    <property type="component" value="Chromosome"/>
</dbReference>
<dbReference type="PANTHER" id="PTHR42918:SF15">
    <property type="entry name" value="LYSINE--TRNA LIGASE, CHLOROPLASTIC_MITOCHONDRIAL"/>
    <property type="match status" value="1"/>
</dbReference>
<comment type="catalytic activity">
    <reaction evidence="8 9 10">
        <text>tRNA(Lys) + L-lysine + ATP = L-lysyl-tRNA(Lys) + AMP + diphosphate</text>
        <dbReference type="Rhea" id="RHEA:20792"/>
        <dbReference type="Rhea" id="RHEA-COMP:9696"/>
        <dbReference type="Rhea" id="RHEA-COMP:9697"/>
        <dbReference type="ChEBI" id="CHEBI:30616"/>
        <dbReference type="ChEBI" id="CHEBI:32551"/>
        <dbReference type="ChEBI" id="CHEBI:33019"/>
        <dbReference type="ChEBI" id="CHEBI:78442"/>
        <dbReference type="ChEBI" id="CHEBI:78529"/>
        <dbReference type="ChEBI" id="CHEBI:456215"/>
        <dbReference type="EC" id="6.1.1.6"/>
    </reaction>
</comment>
<name>A0A075WRL3_9BACT</name>
<evidence type="ECO:0000256" key="5">
    <source>
        <dbReference type="ARBA" id="ARBA00022840"/>
    </source>
</evidence>
<dbReference type="EC" id="6.1.1.6" evidence="9"/>
<organism evidence="12 13">
    <name type="scientific">Thermodesulfobacterium commune DSM 2178</name>
    <dbReference type="NCBI Taxonomy" id="289377"/>
    <lineage>
        <taxon>Bacteria</taxon>
        <taxon>Pseudomonadati</taxon>
        <taxon>Thermodesulfobacteriota</taxon>
        <taxon>Thermodesulfobacteria</taxon>
        <taxon>Thermodesulfobacteriales</taxon>
        <taxon>Thermodesulfobacteriaceae</taxon>
        <taxon>Thermodesulfobacterium</taxon>
    </lineage>
</organism>
<evidence type="ECO:0000256" key="6">
    <source>
        <dbReference type="ARBA" id="ARBA00022917"/>
    </source>
</evidence>
<evidence type="ECO:0000313" key="12">
    <source>
        <dbReference type="EMBL" id="AIH03506.1"/>
    </source>
</evidence>
<dbReference type="GO" id="GO:0006430">
    <property type="term" value="P:lysyl-tRNA aminoacylation"/>
    <property type="evidence" value="ECO:0007669"/>
    <property type="project" value="UniProtKB-UniRule"/>
</dbReference>
<keyword evidence="2 9" id="KW-0436">Ligase</keyword>
<dbReference type="InterPro" id="IPR045864">
    <property type="entry name" value="aa-tRNA-synth_II/BPL/LPL"/>
</dbReference>
<feature type="binding site" evidence="9">
    <location>
        <position position="405"/>
    </location>
    <ligand>
        <name>Mg(2+)</name>
        <dbReference type="ChEBI" id="CHEBI:18420"/>
        <label>1</label>
    </ligand>
</feature>
<evidence type="ECO:0000313" key="13">
    <source>
        <dbReference type="Proteomes" id="UP000028481"/>
    </source>
</evidence>
<dbReference type="SUPFAM" id="SSF55681">
    <property type="entry name" value="Class II aaRS and biotin synthetases"/>
    <property type="match status" value="1"/>
</dbReference>
<dbReference type="GO" id="GO:0005829">
    <property type="term" value="C:cytosol"/>
    <property type="evidence" value="ECO:0007669"/>
    <property type="project" value="TreeGrafter"/>
</dbReference>
<dbReference type="HOGENOM" id="CLU_008255_6_2_0"/>
<comment type="subcellular location">
    <subcellularLocation>
        <location evidence="9">Cytoplasm</location>
    </subcellularLocation>
</comment>
<dbReference type="GO" id="GO:0004824">
    <property type="term" value="F:lysine-tRNA ligase activity"/>
    <property type="evidence" value="ECO:0007669"/>
    <property type="project" value="UniProtKB-UniRule"/>
</dbReference>
<keyword evidence="3 9" id="KW-0479">Metal-binding</keyword>
<dbReference type="EMBL" id="CP008796">
    <property type="protein sequence ID" value="AIH03506.1"/>
    <property type="molecule type" value="Genomic_DNA"/>
</dbReference>
<feature type="binding site" evidence="9">
    <location>
        <position position="412"/>
    </location>
    <ligand>
        <name>Mg(2+)</name>
        <dbReference type="ChEBI" id="CHEBI:18420"/>
        <label>2</label>
    </ligand>
</feature>
<evidence type="ECO:0000256" key="2">
    <source>
        <dbReference type="ARBA" id="ARBA00022598"/>
    </source>
</evidence>
<proteinExistence type="inferred from homology"/>
<keyword evidence="13" id="KW-1185">Reference proteome</keyword>
<dbReference type="Gene3D" id="3.30.930.10">
    <property type="entry name" value="Bira Bifunctional Protein, Domain 2"/>
    <property type="match status" value="1"/>
</dbReference>
<keyword evidence="5 9" id="KW-0067">ATP-binding</keyword>
<dbReference type="GO" id="GO:0000287">
    <property type="term" value="F:magnesium ion binding"/>
    <property type="evidence" value="ECO:0007669"/>
    <property type="project" value="UniProtKB-UniRule"/>
</dbReference>
<dbReference type="OrthoDB" id="9801152at2"/>
<dbReference type="SUPFAM" id="SSF50249">
    <property type="entry name" value="Nucleic acid-binding proteins"/>
    <property type="match status" value="1"/>
</dbReference>
<evidence type="ECO:0000256" key="7">
    <source>
        <dbReference type="ARBA" id="ARBA00023146"/>
    </source>
</evidence>